<feature type="region of interest" description="Disordered" evidence="1">
    <location>
        <begin position="1"/>
        <end position="30"/>
    </location>
</feature>
<protein>
    <recommendedName>
        <fullName evidence="2">UBA domain-containing protein</fullName>
    </recommendedName>
</protein>
<dbReference type="RefSeq" id="XP_016930827.2">
    <property type="nucleotide sequence ID" value="XM_017075338.4"/>
</dbReference>
<evidence type="ECO:0000313" key="4">
    <source>
        <dbReference type="RefSeq" id="XP_016930827.2"/>
    </source>
</evidence>
<dbReference type="SMART" id="SM00165">
    <property type="entry name" value="UBA"/>
    <property type="match status" value="1"/>
</dbReference>
<dbReference type="Gene3D" id="1.10.8.10">
    <property type="entry name" value="DNA helicase RuvA subunit, C-terminal domain"/>
    <property type="match status" value="1"/>
</dbReference>
<dbReference type="InterPro" id="IPR009060">
    <property type="entry name" value="UBA-like_sf"/>
</dbReference>
<evidence type="ECO:0000256" key="1">
    <source>
        <dbReference type="SAM" id="MobiDB-lite"/>
    </source>
</evidence>
<evidence type="ECO:0000259" key="2">
    <source>
        <dbReference type="PROSITE" id="PS50030"/>
    </source>
</evidence>
<dbReference type="GeneID" id="108010467"/>
<evidence type="ECO:0000313" key="3">
    <source>
        <dbReference type="Proteomes" id="UP001652628"/>
    </source>
</evidence>
<gene>
    <name evidence="4" type="primary">LOC108010467</name>
</gene>
<dbReference type="PROSITE" id="PS50030">
    <property type="entry name" value="UBA"/>
    <property type="match status" value="1"/>
</dbReference>
<feature type="region of interest" description="Disordered" evidence="1">
    <location>
        <begin position="132"/>
        <end position="157"/>
    </location>
</feature>
<accession>A0AB39ZA50</accession>
<name>A0AB39ZA50_DROSZ</name>
<dbReference type="Pfam" id="PF22562">
    <property type="entry name" value="UBA_7"/>
    <property type="match status" value="1"/>
</dbReference>
<feature type="domain" description="UBA" evidence="2">
    <location>
        <begin position="33"/>
        <end position="73"/>
    </location>
</feature>
<proteinExistence type="predicted"/>
<dbReference type="InterPro" id="IPR015940">
    <property type="entry name" value="UBA"/>
</dbReference>
<keyword evidence="3" id="KW-1185">Reference proteome</keyword>
<organism evidence="3 4">
    <name type="scientific">Drosophila suzukii</name>
    <name type="common">Spotted-wing drosophila fruit fly</name>
    <dbReference type="NCBI Taxonomy" id="28584"/>
    <lineage>
        <taxon>Eukaryota</taxon>
        <taxon>Metazoa</taxon>
        <taxon>Ecdysozoa</taxon>
        <taxon>Arthropoda</taxon>
        <taxon>Hexapoda</taxon>
        <taxon>Insecta</taxon>
        <taxon>Pterygota</taxon>
        <taxon>Neoptera</taxon>
        <taxon>Endopterygota</taxon>
        <taxon>Diptera</taxon>
        <taxon>Brachycera</taxon>
        <taxon>Muscomorpha</taxon>
        <taxon>Ephydroidea</taxon>
        <taxon>Drosophilidae</taxon>
        <taxon>Drosophila</taxon>
        <taxon>Sophophora</taxon>
    </lineage>
</organism>
<dbReference type="Proteomes" id="UP001652628">
    <property type="component" value="Chromosome X"/>
</dbReference>
<feature type="compositionally biased region" description="Low complexity" evidence="1">
    <location>
        <begin position="140"/>
        <end position="157"/>
    </location>
</feature>
<reference evidence="4" key="1">
    <citation type="submission" date="2025-08" db="UniProtKB">
        <authorList>
            <consortium name="RefSeq"/>
        </authorList>
    </citation>
    <scope>IDENTIFICATION</scope>
</reference>
<sequence>MSQVEKNHLKSTPEAGAGSPGEASSVAVAADATETEELVKQLLGMGFPEGPARIALAGCNNNVELAVQLLVAGEDSRKQRRGHQGLRQLRRSLLGSPFSTNKAIEEMMRNSYTVQGLTDSVGKSGVEAMQLLLADEDLSSESPSSAESSSASDSAEN</sequence>
<dbReference type="AlphaFoldDB" id="A0AB39ZA50"/>
<dbReference type="SUPFAM" id="SSF46934">
    <property type="entry name" value="UBA-like"/>
    <property type="match status" value="1"/>
</dbReference>